<dbReference type="AlphaFoldDB" id="A0A328VFT4"/>
<dbReference type="SUPFAM" id="SSF69118">
    <property type="entry name" value="AhpD-like"/>
    <property type="match status" value="1"/>
</dbReference>
<dbReference type="GO" id="GO:0051920">
    <property type="term" value="F:peroxiredoxin activity"/>
    <property type="evidence" value="ECO:0007669"/>
    <property type="project" value="InterPro"/>
</dbReference>
<comment type="caution">
    <text evidence="2">The sequence shown here is derived from an EMBL/GenBank/DDBJ whole genome shotgun (WGS) entry which is preliminary data.</text>
</comment>
<proteinExistence type="predicted"/>
<feature type="domain" description="Carboxymuconolactone decarboxylase-like" evidence="1">
    <location>
        <begin position="50"/>
        <end position="128"/>
    </location>
</feature>
<reference evidence="2 3" key="1">
    <citation type="submission" date="2016-08" db="EMBL/GenBank/DDBJ databases">
        <title>Analysis of Carbohydrate Active Enzymes in Thermogemmatispora T81 Reveals Carbohydrate Degradation Ability.</title>
        <authorList>
            <person name="Tomazini A."/>
            <person name="Lal S."/>
            <person name="Stott M."/>
            <person name="Henrissat B."/>
            <person name="Polikarpov I."/>
            <person name="Sparling R."/>
            <person name="Levin D.B."/>
        </authorList>
    </citation>
    <scope>NUCLEOTIDE SEQUENCE [LARGE SCALE GENOMIC DNA]</scope>
    <source>
        <strain evidence="2 3">T81</strain>
    </source>
</reference>
<name>A0A328VFT4_9CHLR</name>
<organism evidence="2 3">
    <name type="scientific">Thermogemmatispora tikiterensis</name>
    <dbReference type="NCBI Taxonomy" id="1825093"/>
    <lineage>
        <taxon>Bacteria</taxon>
        <taxon>Bacillati</taxon>
        <taxon>Chloroflexota</taxon>
        <taxon>Ktedonobacteria</taxon>
        <taxon>Thermogemmatisporales</taxon>
        <taxon>Thermogemmatisporaceae</taxon>
        <taxon>Thermogemmatispora</taxon>
    </lineage>
</organism>
<dbReference type="EMBL" id="MCIF01000002">
    <property type="protein sequence ID" value="RAQ94922.1"/>
    <property type="molecule type" value="Genomic_DNA"/>
</dbReference>
<evidence type="ECO:0000313" key="3">
    <source>
        <dbReference type="Proteomes" id="UP000248706"/>
    </source>
</evidence>
<dbReference type="Pfam" id="PF02627">
    <property type="entry name" value="CMD"/>
    <property type="match status" value="1"/>
</dbReference>
<evidence type="ECO:0000313" key="2">
    <source>
        <dbReference type="EMBL" id="RAQ94922.1"/>
    </source>
</evidence>
<accession>A0A328VFT4</accession>
<evidence type="ECO:0000259" key="1">
    <source>
        <dbReference type="Pfam" id="PF02627"/>
    </source>
</evidence>
<dbReference type="InterPro" id="IPR029032">
    <property type="entry name" value="AhpD-like"/>
</dbReference>
<dbReference type="OrthoDB" id="8526252at2"/>
<dbReference type="InterPro" id="IPR003779">
    <property type="entry name" value="CMD-like"/>
</dbReference>
<dbReference type="Gene3D" id="1.20.1290.10">
    <property type="entry name" value="AhpD-like"/>
    <property type="match status" value="1"/>
</dbReference>
<sequence>MSHSQGGEQLPELKLSQEQLAELRQRYTELIGFVPPRVQARTDLLARLDPDFLLLQEEIRRRAMYPPCFDTKTAQLMLFGMLLVLLSDAAHLHARAARRAGATWEELNAVVNLAFLFRGLPAGNLGAQILQQLVADEDQHGSKESEPR</sequence>
<dbReference type="RefSeq" id="WP_112427221.1">
    <property type="nucleotide sequence ID" value="NZ_MCIF01000002.1"/>
</dbReference>
<protein>
    <submittedName>
        <fullName evidence="2">Carboxymuconolactone decarboxylase</fullName>
    </submittedName>
</protein>
<gene>
    <name evidence="2" type="ORF">A4R35_05200</name>
</gene>
<keyword evidence="3" id="KW-1185">Reference proteome</keyword>
<dbReference type="Proteomes" id="UP000248706">
    <property type="component" value="Unassembled WGS sequence"/>
</dbReference>